<evidence type="ECO:0000313" key="1">
    <source>
        <dbReference type="EMBL" id="OAP61602.1"/>
    </source>
</evidence>
<comment type="caution">
    <text evidence="1">The sequence shown here is derived from an EMBL/GenBank/DDBJ whole genome shotgun (WGS) entry which is preliminary data.</text>
</comment>
<gene>
    <name evidence="1" type="ORF">AYL99_03805</name>
</gene>
<proteinExistence type="predicted"/>
<dbReference type="EMBL" id="LVYI01000003">
    <property type="protein sequence ID" value="OAP61602.1"/>
    <property type="molecule type" value="Genomic_DNA"/>
</dbReference>
<organism evidence="1 2">
    <name type="scientific">Fonsecaea erecta</name>
    <dbReference type="NCBI Taxonomy" id="1367422"/>
    <lineage>
        <taxon>Eukaryota</taxon>
        <taxon>Fungi</taxon>
        <taxon>Dikarya</taxon>
        <taxon>Ascomycota</taxon>
        <taxon>Pezizomycotina</taxon>
        <taxon>Eurotiomycetes</taxon>
        <taxon>Chaetothyriomycetidae</taxon>
        <taxon>Chaetothyriales</taxon>
        <taxon>Herpotrichiellaceae</taxon>
        <taxon>Fonsecaea</taxon>
    </lineage>
</organism>
<name>A0A178ZPN3_9EURO</name>
<keyword evidence="2" id="KW-1185">Reference proteome</keyword>
<dbReference type="RefSeq" id="XP_018694969.1">
    <property type="nucleotide sequence ID" value="XM_018835319.1"/>
</dbReference>
<dbReference type="Proteomes" id="UP000078343">
    <property type="component" value="Unassembled WGS sequence"/>
</dbReference>
<protein>
    <submittedName>
        <fullName evidence="1">Uncharacterized protein</fullName>
    </submittedName>
</protein>
<dbReference type="GeneID" id="30007974"/>
<evidence type="ECO:0000313" key="2">
    <source>
        <dbReference type="Proteomes" id="UP000078343"/>
    </source>
</evidence>
<accession>A0A178ZPN3</accession>
<dbReference type="OrthoDB" id="3200925at2759"/>
<reference evidence="1 2" key="1">
    <citation type="submission" date="2016-04" db="EMBL/GenBank/DDBJ databases">
        <title>Draft genome of Fonsecaea erecta CBS 125763.</title>
        <authorList>
            <person name="Weiss V.A."/>
            <person name="Vicente V.A."/>
            <person name="Raittz R.T."/>
            <person name="Moreno L.F."/>
            <person name="De Souza E.M."/>
            <person name="Pedrosa F.O."/>
            <person name="Steffens M.B."/>
            <person name="Faoro H."/>
            <person name="Tadra-Sfeir M.Z."/>
            <person name="Najafzadeh M.J."/>
            <person name="Felipe M.S."/>
            <person name="Teixeira M."/>
            <person name="Sun J."/>
            <person name="Xi L."/>
            <person name="Gomes R."/>
            <person name="De Azevedo C.M."/>
            <person name="Salgado C.G."/>
            <person name="Da Silva M.B."/>
            <person name="Nascimento M.F."/>
            <person name="Queiroz-Telles F."/>
            <person name="Attili D.S."/>
            <person name="Gorbushina A."/>
        </authorList>
    </citation>
    <scope>NUCLEOTIDE SEQUENCE [LARGE SCALE GENOMIC DNA]</scope>
    <source>
        <strain evidence="1 2">CBS 125763</strain>
    </source>
</reference>
<dbReference type="AlphaFoldDB" id="A0A178ZPN3"/>
<sequence>MQRRLSARLAICERGLDLQLRPTVKEFVGFENAKALNRDHNSSKYLSIACNSSSEHFPKNIFATQLSIAFHSTLFLLQALQVITSSEQSNAPQFANEKDMETEEMTLQSGEKLTIGRPKGSAAAKAEIEAAMKDNPGVMEAHGPGFTIDVNWPAGQSGSTTADFQSRTGISKWSIQKGGTVFNYRVWFETDQTYDYQFQDQTHQWYECNVWLKGGHYVDYNSDMPNIQKVSGS</sequence>